<reference evidence="1 2" key="1">
    <citation type="submission" date="2021-03" db="EMBL/GenBank/DDBJ databases">
        <authorList>
            <person name="Kim M.K."/>
        </authorList>
    </citation>
    <scope>NUCLEOTIDE SEQUENCE [LARGE SCALE GENOMIC DNA]</scope>
    <source>
        <strain evidence="1 2">BT507</strain>
    </source>
</reference>
<gene>
    <name evidence="1" type="ORF">J4D97_22880</name>
</gene>
<sequence>AMLRNALSDDFWAVRQTAVEALRRYKGSEGTAIRKDLQKVAAKDPKTQVRAAAINSLASFQNEDYGQLYTAALTDSSYTVTSAAINALAKAPTVTSLKEITALQETKNAALIDAISNYFALNGTADQYEWFLRRSNDVRNEALYQFLQNFATLMLRMPPVERDKGIARLEIIARSYPNQYARLGAYKGLSMLVPSSPSVKLTLQDIRSREKDKNLATIYTMLQ</sequence>
<evidence type="ECO:0000313" key="1">
    <source>
        <dbReference type="EMBL" id="MBO3273506.1"/>
    </source>
</evidence>
<dbReference type="Pfam" id="PF13646">
    <property type="entry name" value="HEAT_2"/>
    <property type="match status" value="1"/>
</dbReference>
<feature type="non-terminal residue" evidence="1">
    <location>
        <position position="1"/>
    </location>
</feature>
<dbReference type="Gene3D" id="1.25.10.10">
    <property type="entry name" value="Leucine-rich Repeat Variant"/>
    <property type="match status" value="1"/>
</dbReference>
<keyword evidence="2" id="KW-1185">Reference proteome</keyword>
<protein>
    <submittedName>
        <fullName evidence="1">HEAT repeat domain-containing protein</fullName>
    </submittedName>
</protein>
<accession>A0ABS3TIL9</accession>
<dbReference type="RefSeq" id="WP_208309615.1">
    <property type="nucleotide sequence ID" value="NZ_JAGETX010000066.1"/>
</dbReference>
<comment type="caution">
    <text evidence="1">The sequence shown here is derived from an EMBL/GenBank/DDBJ whole genome shotgun (WGS) entry which is preliminary data.</text>
</comment>
<evidence type="ECO:0000313" key="2">
    <source>
        <dbReference type="Proteomes" id="UP000670527"/>
    </source>
</evidence>
<dbReference type="InterPro" id="IPR016024">
    <property type="entry name" value="ARM-type_fold"/>
</dbReference>
<organism evidence="1 2">
    <name type="scientific">Hymenobacter defluvii</name>
    <dbReference type="NCBI Taxonomy" id="2054411"/>
    <lineage>
        <taxon>Bacteria</taxon>
        <taxon>Pseudomonadati</taxon>
        <taxon>Bacteroidota</taxon>
        <taxon>Cytophagia</taxon>
        <taxon>Cytophagales</taxon>
        <taxon>Hymenobacteraceae</taxon>
        <taxon>Hymenobacter</taxon>
    </lineage>
</organism>
<dbReference type="EMBL" id="JAGETX010000066">
    <property type="protein sequence ID" value="MBO3273506.1"/>
    <property type="molecule type" value="Genomic_DNA"/>
</dbReference>
<dbReference type="Proteomes" id="UP000670527">
    <property type="component" value="Unassembled WGS sequence"/>
</dbReference>
<dbReference type="InterPro" id="IPR011989">
    <property type="entry name" value="ARM-like"/>
</dbReference>
<name>A0ABS3TIL9_9BACT</name>
<dbReference type="SUPFAM" id="SSF48371">
    <property type="entry name" value="ARM repeat"/>
    <property type="match status" value="1"/>
</dbReference>
<proteinExistence type="predicted"/>